<sequence length="112" mass="12524">MYELEVSPKALDYILKKGKDEFQGIFAITIVDTTCCGGMVSVELTELDKAKKDLNLDEVFPMGTAKLPCGIWIEKQSMSDGAIPDKILIDLNPYSKNEKLELKNSAFETPYE</sequence>
<name>A0A5B9DEF2_9ARCH</name>
<dbReference type="AlphaFoldDB" id="A0A5B9DEF2"/>
<dbReference type="GeneID" id="41331277"/>
<evidence type="ECO:0000313" key="1">
    <source>
        <dbReference type="EMBL" id="QEE17472.1"/>
    </source>
</evidence>
<dbReference type="KEGG" id="psyt:DSAG12_03309"/>
<evidence type="ECO:0000313" key="2">
    <source>
        <dbReference type="Proteomes" id="UP000321408"/>
    </source>
</evidence>
<organism evidence="1 2">
    <name type="scientific">Promethearchaeum syntrophicum</name>
    <dbReference type="NCBI Taxonomy" id="2594042"/>
    <lineage>
        <taxon>Archaea</taxon>
        <taxon>Promethearchaeati</taxon>
        <taxon>Promethearchaeota</taxon>
        <taxon>Promethearchaeia</taxon>
        <taxon>Promethearchaeales</taxon>
        <taxon>Promethearchaeaceae</taxon>
        <taxon>Promethearchaeum</taxon>
    </lineage>
</organism>
<dbReference type="RefSeq" id="WP_147664365.1">
    <property type="nucleotide sequence ID" value="NZ_CP042905.2"/>
</dbReference>
<protein>
    <recommendedName>
        <fullName evidence="3">FeS cluster biogenesis domain-containing protein</fullName>
    </recommendedName>
</protein>
<keyword evidence="2" id="KW-1185">Reference proteome</keyword>
<gene>
    <name evidence="1" type="ORF">DSAG12_03309</name>
</gene>
<dbReference type="Proteomes" id="UP000321408">
    <property type="component" value="Chromosome"/>
</dbReference>
<accession>A0A5B9DEF2</accession>
<reference evidence="1 2" key="2">
    <citation type="journal article" date="2024" name="Int. J. Syst. Evol. Microbiol.">
        <title>Promethearchaeum syntrophicum gen. nov., sp. nov., an anaerobic, obligately syntrophic archaeon, the first isolate of the lineage 'Asgard' archaea, and proposal of the new archaeal phylum Promethearchaeota phyl. nov. and kingdom Promethearchaeati regn. nov.</title>
        <authorList>
            <person name="Imachi H."/>
            <person name="Nobu M.K."/>
            <person name="Kato S."/>
            <person name="Takaki Y."/>
            <person name="Miyazaki M."/>
            <person name="Miyata M."/>
            <person name="Ogawara M."/>
            <person name="Saito Y."/>
            <person name="Sakai S."/>
            <person name="Tahara Y.O."/>
            <person name="Takano Y."/>
            <person name="Tasumi E."/>
            <person name="Uematsu K."/>
            <person name="Yoshimura T."/>
            <person name="Itoh T."/>
            <person name="Ohkuma M."/>
            <person name="Takai K."/>
        </authorList>
    </citation>
    <scope>NUCLEOTIDE SEQUENCE [LARGE SCALE GENOMIC DNA]</scope>
    <source>
        <strain evidence="1 2">MK-D1</strain>
    </source>
</reference>
<evidence type="ECO:0008006" key="3">
    <source>
        <dbReference type="Google" id="ProtNLM"/>
    </source>
</evidence>
<dbReference type="EMBL" id="CP042905">
    <property type="protein sequence ID" value="QEE17472.1"/>
    <property type="molecule type" value="Genomic_DNA"/>
</dbReference>
<proteinExistence type="predicted"/>
<reference evidence="1 2" key="1">
    <citation type="journal article" date="2020" name="Nature">
        <title>Isolation of an archaeon at the prokaryote-eukaryote interface.</title>
        <authorList>
            <person name="Imachi H."/>
            <person name="Nobu M.K."/>
            <person name="Nakahara N."/>
            <person name="Morono Y."/>
            <person name="Ogawara M."/>
            <person name="Takaki Y."/>
            <person name="Takano Y."/>
            <person name="Uematsu K."/>
            <person name="Ikuta T."/>
            <person name="Ito M."/>
            <person name="Matsui Y."/>
            <person name="Miyazaki M."/>
            <person name="Murata K."/>
            <person name="Saito Y."/>
            <person name="Sakai S."/>
            <person name="Song C."/>
            <person name="Tasumi E."/>
            <person name="Yamanaka Y."/>
            <person name="Yamaguchi T."/>
            <person name="Kamagata Y."/>
            <person name="Tamaki H."/>
            <person name="Takai K."/>
        </authorList>
    </citation>
    <scope>NUCLEOTIDE SEQUENCE [LARGE SCALE GENOMIC DNA]</scope>
    <source>
        <strain evidence="1 2">MK-D1</strain>
    </source>
</reference>